<dbReference type="PATRIC" id="fig|861299.3.peg.1686"/>
<evidence type="ECO:0000256" key="5">
    <source>
        <dbReference type="ARBA" id="ARBA00022692"/>
    </source>
</evidence>
<evidence type="ECO:0000313" key="12">
    <source>
        <dbReference type="EMBL" id="AHG89198.1"/>
    </source>
</evidence>
<proteinExistence type="predicted"/>
<dbReference type="Proteomes" id="UP000019151">
    <property type="component" value="Chromosome"/>
</dbReference>
<keyword evidence="6 11" id="KW-1133">Transmembrane helix</keyword>
<reference evidence="12 13" key="1">
    <citation type="journal article" date="2014" name="Genome Announc.">
        <title>Genome Sequence and Methylome of Soil Bacterium Gemmatirosa kalamazoonensis KBS708T, a Member of the Rarely Cultivated Gemmatimonadetes Phylum.</title>
        <authorList>
            <person name="Debruyn J.M."/>
            <person name="Radosevich M."/>
            <person name="Wommack K.E."/>
            <person name="Polson S.W."/>
            <person name="Hauser L.J."/>
            <person name="Fawaz M.N."/>
            <person name="Korlach J."/>
            <person name="Tsai Y.C."/>
        </authorList>
    </citation>
    <scope>NUCLEOTIDE SEQUENCE [LARGE SCALE GENOMIC DNA]</scope>
    <source>
        <strain evidence="12 13">KBS708</strain>
    </source>
</reference>
<dbReference type="EMBL" id="CP007128">
    <property type="protein sequence ID" value="AHG89198.1"/>
    <property type="molecule type" value="Genomic_DNA"/>
</dbReference>
<dbReference type="KEGG" id="gba:J421_1661"/>
<name>W0RII4_9BACT</name>
<dbReference type="InParanoid" id="W0RII4"/>
<dbReference type="PIRSF" id="PIRSF006603">
    <property type="entry name" value="DinF"/>
    <property type="match status" value="1"/>
</dbReference>
<dbReference type="PANTHER" id="PTHR43298:SF2">
    <property type="entry name" value="FMN_FAD EXPORTER YEEO-RELATED"/>
    <property type="match status" value="1"/>
</dbReference>
<feature type="compositionally biased region" description="Basic and acidic residues" evidence="10">
    <location>
        <begin position="21"/>
        <end position="35"/>
    </location>
</feature>
<organism evidence="12 13">
    <name type="scientific">Gemmatirosa kalamazoonensis</name>
    <dbReference type="NCBI Taxonomy" id="861299"/>
    <lineage>
        <taxon>Bacteria</taxon>
        <taxon>Pseudomonadati</taxon>
        <taxon>Gemmatimonadota</taxon>
        <taxon>Gemmatimonadia</taxon>
        <taxon>Gemmatimonadales</taxon>
        <taxon>Gemmatimonadaceae</taxon>
        <taxon>Gemmatirosa</taxon>
    </lineage>
</organism>
<gene>
    <name evidence="12" type="ORF">J421_1661</name>
</gene>
<feature type="transmembrane region" description="Helical" evidence="11">
    <location>
        <begin position="403"/>
        <end position="424"/>
    </location>
</feature>
<evidence type="ECO:0000256" key="3">
    <source>
        <dbReference type="ARBA" id="ARBA00022449"/>
    </source>
</evidence>
<dbReference type="STRING" id="861299.J421_1661"/>
<dbReference type="OrthoDB" id="9811110at2"/>
<evidence type="ECO:0000256" key="10">
    <source>
        <dbReference type="SAM" id="MobiDB-lite"/>
    </source>
</evidence>
<evidence type="ECO:0000313" key="13">
    <source>
        <dbReference type="Proteomes" id="UP000019151"/>
    </source>
</evidence>
<feature type="transmembrane region" description="Helical" evidence="11">
    <location>
        <begin position="328"/>
        <end position="347"/>
    </location>
</feature>
<evidence type="ECO:0000256" key="11">
    <source>
        <dbReference type="SAM" id="Phobius"/>
    </source>
</evidence>
<keyword evidence="3" id="KW-0050">Antiport</keyword>
<evidence type="ECO:0000256" key="7">
    <source>
        <dbReference type="ARBA" id="ARBA00023065"/>
    </source>
</evidence>
<feature type="transmembrane region" description="Helical" evidence="11">
    <location>
        <begin position="472"/>
        <end position="489"/>
    </location>
</feature>
<feature type="region of interest" description="Disordered" evidence="10">
    <location>
        <begin position="20"/>
        <end position="73"/>
    </location>
</feature>
<feature type="transmembrane region" description="Helical" evidence="11">
    <location>
        <begin position="359"/>
        <end position="382"/>
    </location>
</feature>
<feature type="compositionally biased region" description="Pro residues" evidence="10">
    <location>
        <begin position="36"/>
        <end position="49"/>
    </location>
</feature>
<keyword evidence="13" id="KW-1185">Reference proteome</keyword>
<feature type="transmembrane region" description="Helical" evidence="11">
    <location>
        <begin position="141"/>
        <end position="161"/>
    </location>
</feature>
<dbReference type="GO" id="GO:0042910">
    <property type="term" value="F:xenobiotic transmembrane transporter activity"/>
    <property type="evidence" value="ECO:0007669"/>
    <property type="project" value="InterPro"/>
</dbReference>
<feature type="compositionally biased region" description="Acidic residues" evidence="10">
    <location>
        <begin position="60"/>
        <end position="69"/>
    </location>
</feature>
<evidence type="ECO:0000256" key="2">
    <source>
        <dbReference type="ARBA" id="ARBA00022448"/>
    </source>
</evidence>
<feature type="transmembrane region" description="Helical" evidence="11">
    <location>
        <begin position="215"/>
        <end position="236"/>
    </location>
</feature>
<keyword evidence="2" id="KW-0813">Transport</keyword>
<dbReference type="Pfam" id="PF01554">
    <property type="entry name" value="MatE"/>
    <property type="match status" value="2"/>
</dbReference>
<dbReference type="FunCoup" id="W0RII4">
    <property type="interactions" value="112"/>
</dbReference>
<protein>
    <recommendedName>
        <fullName evidence="9">Multidrug-efflux transporter</fullName>
    </recommendedName>
</protein>
<dbReference type="PANTHER" id="PTHR43298">
    <property type="entry name" value="MULTIDRUG RESISTANCE PROTEIN NORM-RELATED"/>
    <property type="match status" value="1"/>
</dbReference>
<dbReference type="InterPro" id="IPR002528">
    <property type="entry name" value="MATE_fam"/>
</dbReference>
<accession>W0RII4</accession>
<feature type="transmembrane region" description="Helical" evidence="11">
    <location>
        <begin position="501"/>
        <end position="519"/>
    </location>
</feature>
<keyword evidence="7" id="KW-0406">Ion transport</keyword>
<keyword evidence="5 11" id="KW-0812">Transmembrane</keyword>
<dbReference type="HOGENOM" id="CLU_012893_5_3_0"/>
<dbReference type="CDD" id="cd13139">
    <property type="entry name" value="MATE_like_14"/>
    <property type="match status" value="1"/>
</dbReference>
<dbReference type="NCBIfam" id="TIGR00797">
    <property type="entry name" value="matE"/>
    <property type="match status" value="1"/>
</dbReference>
<sequence length="529" mass="55645">MSSATFDAFEQFPALAPTTFFHRDARLAERGERAPPKPPPEPPGPPASERPPLRLAPESEPNEPNEPEEPGFWSSVRDALRGAPHDYTQGSIGRAILLLAVPMVLEMAMESIFAVCDVFFVGRLGSDAVATVGLTESLLTIVYALAMGLAIGATAVVARRIGEKDPERAAGSAVQAIILALAVSIVLGTAGVLLAPRLLALMGATPGILAIGTSYARVMLGGEVSVITLFVVNAIFRGAGDAAIAMRVLWLANAINIGLGPCLIFGLGPFPALGVTGAAIATTVGRGTGALFALWRLTRPDSRVAVSRRHLRLDLAVMRQIATIARSGVYQSLIGTASWIGLVRIVSTFGSMALAGYTIGIRVVLFALLPSWGLSNAAATMVGQALGARDPERAERAVWRTGFYNLAFLGAVGVLFVVAAPWIVALFTHEPETLRYGASCLRIVASGFLFYAFGMVLVAAFNGAGDTRTPTLLNLAIFWAFEIPLAWVLAKPLGLGPTGVYVSIAVAFSVMAVVSAVLFKRGGWKLKTV</sequence>
<evidence type="ECO:0000256" key="9">
    <source>
        <dbReference type="ARBA" id="ARBA00031636"/>
    </source>
</evidence>
<keyword evidence="4" id="KW-1003">Cell membrane</keyword>
<feature type="transmembrane region" description="Helical" evidence="11">
    <location>
        <begin position="273"/>
        <end position="295"/>
    </location>
</feature>
<evidence type="ECO:0000256" key="6">
    <source>
        <dbReference type="ARBA" id="ARBA00022989"/>
    </source>
</evidence>
<dbReference type="RefSeq" id="WP_025410709.1">
    <property type="nucleotide sequence ID" value="NZ_CP007128.1"/>
</dbReference>
<dbReference type="AlphaFoldDB" id="W0RII4"/>
<feature type="transmembrane region" description="Helical" evidence="11">
    <location>
        <begin position="248"/>
        <end position="267"/>
    </location>
</feature>
<evidence type="ECO:0000256" key="4">
    <source>
        <dbReference type="ARBA" id="ARBA00022475"/>
    </source>
</evidence>
<feature type="transmembrane region" description="Helical" evidence="11">
    <location>
        <begin position="436"/>
        <end position="460"/>
    </location>
</feature>
<evidence type="ECO:0000256" key="1">
    <source>
        <dbReference type="ARBA" id="ARBA00004651"/>
    </source>
</evidence>
<dbReference type="GO" id="GO:0006811">
    <property type="term" value="P:monoatomic ion transport"/>
    <property type="evidence" value="ECO:0007669"/>
    <property type="project" value="UniProtKB-KW"/>
</dbReference>
<comment type="subcellular location">
    <subcellularLocation>
        <location evidence="1">Cell membrane</location>
        <topology evidence="1">Multi-pass membrane protein</topology>
    </subcellularLocation>
</comment>
<feature type="transmembrane region" description="Helical" evidence="11">
    <location>
        <begin position="95"/>
        <end position="121"/>
    </location>
</feature>
<dbReference type="InterPro" id="IPR048279">
    <property type="entry name" value="MdtK-like"/>
</dbReference>
<dbReference type="GO" id="GO:0005886">
    <property type="term" value="C:plasma membrane"/>
    <property type="evidence" value="ECO:0007669"/>
    <property type="project" value="UniProtKB-SubCell"/>
</dbReference>
<dbReference type="eggNOG" id="COG0534">
    <property type="taxonomic scope" value="Bacteria"/>
</dbReference>
<feature type="transmembrane region" description="Helical" evidence="11">
    <location>
        <begin position="173"/>
        <end position="195"/>
    </location>
</feature>
<dbReference type="GO" id="GO:0015297">
    <property type="term" value="F:antiporter activity"/>
    <property type="evidence" value="ECO:0007669"/>
    <property type="project" value="UniProtKB-KW"/>
</dbReference>
<dbReference type="InterPro" id="IPR050222">
    <property type="entry name" value="MATE_MdtK"/>
</dbReference>
<keyword evidence="8 11" id="KW-0472">Membrane</keyword>
<evidence type="ECO:0000256" key="8">
    <source>
        <dbReference type="ARBA" id="ARBA00023136"/>
    </source>
</evidence>